<dbReference type="AlphaFoldDB" id="A0A1W7CX64"/>
<protein>
    <recommendedName>
        <fullName evidence="3">RNA polymerase subunit sigma-70</fullName>
    </recommendedName>
</protein>
<name>A0A1W7CX64_9ACTN</name>
<proteinExistence type="predicted"/>
<dbReference type="EMBL" id="CP021121">
    <property type="protein sequence ID" value="ARQ69326.1"/>
    <property type="molecule type" value="Genomic_DNA"/>
</dbReference>
<dbReference type="Pfam" id="PF13384">
    <property type="entry name" value="HTH_23"/>
    <property type="match status" value="1"/>
</dbReference>
<organism evidence="1 2">
    <name type="scientific">Streptomyces marincola</name>
    <dbReference type="NCBI Taxonomy" id="2878388"/>
    <lineage>
        <taxon>Bacteria</taxon>
        <taxon>Bacillati</taxon>
        <taxon>Actinomycetota</taxon>
        <taxon>Actinomycetes</taxon>
        <taxon>Kitasatosporales</taxon>
        <taxon>Streptomycetaceae</taxon>
        <taxon>Streptomyces</taxon>
    </lineage>
</organism>
<sequence length="78" mass="8141">MDGEQLTDLAASTAARDPLAGLGALARLRAETDRVEAVLVRRARTSGATWPQIAAALGVSKQAVHKKYAGRGLFGGRP</sequence>
<gene>
    <name evidence="1" type="ORF">CAG99_10995</name>
</gene>
<evidence type="ECO:0000313" key="1">
    <source>
        <dbReference type="EMBL" id="ARQ69326.1"/>
    </source>
</evidence>
<dbReference type="KEGG" id="smao:CAG99_10995"/>
<evidence type="ECO:0000313" key="2">
    <source>
        <dbReference type="Proteomes" id="UP000194218"/>
    </source>
</evidence>
<dbReference type="RefSeq" id="WP_086159086.1">
    <property type="nucleotide sequence ID" value="NZ_CP021121.1"/>
</dbReference>
<dbReference type="Proteomes" id="UP000194218">
    <property type="component" value="Chromosome"/>
</dbReference>
<dbReference type="OrthoDB" id="3579809at2"/>
<accession>A0A1W7CX64</accession>
<reference evidence="1 2" key="1">
    <citation type="submission" date="2017-05" db="EMBL/GenBank/DDBJ databases">
        <title>Complete genome sequence of Streptomyces sp. SCSIO 03032 revealed the diverse biosynthetic pathways for its bioactive secondary metabolites.</title>
        <authorList>
            <person name="Ma L."/>
            <person name="Zhu Y."/>
            <person name="Zhang W."/>
            <person name="Zhang G."/>
            <person name="Tian X."/>
            <person name="Zhang S."/>
            <person name="Zhang C."/>
        </authorList>
    </citation>
    <scope>NUCLEOTIDE SEQUENCE [LARGE SCALE GENOMIC DNA]</scope>
    <source>
        <strain evidence="1 2">SCSIO 03032</strain>
    </source>
</reference>
<keyword evidence="2" id="KW-1185">Reference proteome</keyword>
<evidence type="ECO:0008006" key="3">
    <source>
        <dbReference type="Google" id="ProtNLM"/>
    </source>
</evidence>